<keyword evidence="1" id="KW-0677">Repeat</keyword>
<evidence type="ECO:0000256" key="1">
    <source>
        <dbReference type="ARBA" id="ARBA00022737"/>
    </source>
</evidence>
<keyword evidence="2" id="KW-0802">TPR repeat</keyword>
<dbReference type="Pfam" id="PF13181">
    <property type="entry name" value="TPR_8"/>
    <property type="match status" value="1"/>
</dbReference>
<dbReference type="NCBIfam" id="TIGR02521">
    <property type="entry name" value="type_IV_pilW"/>
    <property type="match status" value="1"/>
</dbReference>
<evidence type="ECO:0000313" key="4">
    <source>
        <dbReference type="Proteomes" id="UP001465153"/>
    </source>
</evidence>
<dbReference type="PANTHER" id="PTHR44227:SF3">
    <property type="entry name" value="PROTEIN O-MANNOSYL-TRANSFERASE TMTC4"/>
    <property type="match status" value="1"/>
</dbReference>
<dbReference type="Pfam" id="PF13432">
    <property type="entry name" value="TPR_16"/>
    <property type="match status" value="1"/>
</dbReference>
<dbReference type="PANTHER" id="PTHR44227">
    <property type="match status" value="1"/>
</dbReference>
<sequence length="246" mass="27696">MILLSFFLSGCVTTTTSSSDAVVDKEKALETRIQLTLGYISQGSRDSARINLNKARDLNPNDPRVNNAAALLYQLEGEPEQAESQFKLALKKSPEFSSARNNYGVFLSSHGRNQEAYDQFEQASSNLEYDRRDVALTNLGQASLKLGLPEKAKASFEHAVRLNSRSGTPLLELAELEFKDRNYSAAKSYLDRYARVAKQNPRALWLGIRLERIFGNKDQEASLALALKNLYPYSAEYLEYKRLLDE</sequence>
<dbReference type="InterPro" id="IPR013360">
    <property type="entry name" value="Pilus_4_PilW"/>
</dbReference>
<reference evidence="3 4" key="1">
    <citation type="submission" date="2024-04" db="EMBL/GenBank/DDBJ databases">
        <title>Draft genome sequence of Sessilibacter corallicola NBRC 116591.</title>
        <authorList>
            <person name="Miyakawa T."/>
            <person name="Kusuya Y."/>
            <person name="Miura T."/>
        </authorList>
    </citation>
    <scope>NUCLEOTIDE SEQUENCE [LARGE SCALE GENOMIC DNA]</scope>
    <source>
        <strain evidence="3 4">KU-00831-HH</strain>
    </source>
</reference>
<name>A0ABQ0A9R9_9GAMM</name>
<accession>A0ABQ0A9R9</accession>
<protein>
    <submittedName>
        <fullName evidence="3">Type IV pilus biogenesis/stability protein PilW</fullName>
    </submittedName>
</protein>
<dbReference type="Proteomes" id="UP001465153">
    <property type="component" value="Unassembled WGS sequence"/>
</dbReference>
<evidence type="ECO:0000313" key="3">
    <source>
        <dbReference type="EMBL" id="GAA6168397.1"/>
    </source>
</evidence>
<dbReference type="InterPro" id="IPR019734">
    <property type="entry name" value="TPR_rpt"/>
</dbReference>
<keyword evidence="4" id="KW-1185">Reference proteome</keyword>
<dbReference type="EMBL" id="BAABWN010000006">
    <property type="protein sequence ID" value="GAA6168397.1"/>
    <property type="molecule type" value="Genomic_DNA"/>
</dbReference>
<dbReference type="SMART" id="SM00028">
    <property type="entry name" value="TPR"/>
    <property type="match status" value="5"/>
</dbReference>
<comment type="caution">
    <text evidence="3">The sequence shown here is derived from an EMBL/GenBank/DDBJ whole genome shotgun (WGS) entry which is preliminary data.</text>
</comment>
<evidence type="ECO:0000256" key="2">
    <source>
        <dbReference type="ARBA" id="ARBA00022803"/>
    </source>
</evidence>
<gene>
    <name evidence="3" type="primary">pilW</name>
    <name evidence="3" type="ORF">NBRC116591_22080</name>
</gene>
<dbReference type="Gene3D" id="1.25.40.10">
    <property type="entry name" value="Tetratricopeptide repeat domain"/>
    <property type="match status" value="1"/>
</dbReference>
<proteinExistence type="predicted"/>
<dbReference type="SUPFAM" id="SSF48452">
    <property type="entry name" value="TPR-like"/>
    <property type="match status" value="1"/>
</dbReference>
<dbReference type="InterPro" id="IPR011990">
    <property type="entry name" value="TPR-like_helical_dom_sf"/>
</dbReference>
<dbReference type="InterPro" id="IPR052346">
    <property type="entry name" value="O-mannosyl-transferase_TMTC"/>
</dbReference>
<organism evidence="3 4">
    <name type="scientific">Sessilibacter corallicola</name>
    <dbReference type="NCBI Taxonomy" id="2904075"/>
    <lineage>
        <taxon>Bacteria</taxon>
        <taxon>Pseudomonadati</taxon>
        <taxon>Pseudomonadota</taxon>
        <taxon>Gammaproteobacteria</taxon>
        <taxon>Cellvibrionales</taxon>
        <taxon>Cellvibrionaceae</taxon>
        <taxon>Sessilibacter</taxon>
    </lineage>
</organism>